<name>A0A4C1YMP4_EUMVA</name>
<dbReference type="AlphaFoldDB" id="A0A4C1YMP4"/>
<comment type="caution">
    <text evidence="12">The sequence shown here is derived from an EMBL/GenBank/DDBJ whole genome shotgun (WGS) entry which is preliminary data.</text>
</comment>
<sequence>MRKERKEISAENRYEVVNLSRSVNEFKNNTDINYDLVDLQKKNQEENTQYAYDLYIAAKQDFDVSMLDDIVSIENYETNLIFGSHRDNGRRTPSSNSDDQDSDDSNDENNWRNEYPDTENSSIDEEDMAHAMERCDLDDLSSDTGEDKIYDDPPDLFSADANHYGIEYAKYKARVLADDPENKNKGLIYYSKSKDFEEKSLKYKDDSDDGFYYGQEEDTEQFREQYRFDHNSDERDSD</sequence>
<dbReference type="GO" id="GO:0005634">
    <property type="term" value="C:nucleus"/>
    <property type="evidence" value="ECO:0007669"/>
    <property type="project" value="UniProtKB-SubCell"/>
</dbReference>
<dbReference type="Pfam" id="PF08574">
    <property type="entry name" value="Iwr1"/>
    <property type="match status" value="1"/>
</dbReference>
<evidence type="ECO:0000256" key="8">
    <source>
        <dbReference type="ARBA" id="ARBA00022927"/>
    </source>
</evidence>
<dbReference type="PANTHER" id="PTHR31196">
    <property type="entry name" value="RNA POLYMERASE II NUCLEAR LOCALIZATION PROTEIN SLC7A6OS-RELATED"/>
    <property type="match status" value="1"/>
</dbReference>
<dbReference type="GO" id="GO:0005737">
    <property type="term" value="C:cytoplasm"/>
    <property type="evidence" value="ECO:0007669"/>
    <property type="project" value="UniProtKB-SubCell"/>
</dbReference>
<feature type="domain" description="Transcription factor Iwr1" evidence="11">
    <location>
        <begin position="49"/>
        <end position="119"/>
    </location>
</feature>
<dbReference type="GO" id="GO:0032502">
    <property type="term" value="P:developmental process"/>
    <property type="evidence" value="ECO:0007669"/>
    <property type="project" value="TreeGrafter"/>
</dbReference>
<keyword evidence="6" id="KW-0813">Transport</keyword>
<evidence type="ECO:0000256" key="10">
    <source>
        <dbReference type="SAM" id="MobiDB-lite"/>
    </source>
</evidence>
<evidence type="ECO:0000256" key="2">
    <source>
        <dbReference type="ARBA" id="ARBA00004123"/>
    </source>
</evidence>
<dbReference type="Proteomes" id="UP000299102">
    <property type="component" value="Unassembled WGS sequence"/>
</dbReference>
<feature type="region of interest" description="Disordered" evidence="10">
    <location>
        <begin position="83"/>
        <end position="123"/>
    </location>
</feature>
<evidence type="ECO:0000256" key="4">
    <source>
        <dbReference type="ARBA" id="ARBA00010218"/>
    </source>
</evidence>
<protein>
    <recommendedName>
        <fullName evidence="5">Probable RNA polymerase II nuclear localization protein SLC7A6OS</fullName>
    </recommendedName>
</protein>
<evidence type="ECO:0000259" key="11">
    <source>
        <dbReference type="Pfam" id="PF08574"/>
    </source>
</evidence>
<evidence type="ECO:0000256" key="3">
    <source>
        <dbReference type="ARBA" id="ARBA00004496"/>
    </source>
</evidence>
<evidence type="ECO:0000256" key="7">
    <source>
        <dbReference type="ARBA" id="ARBA00022490"/>
    </source>
</evidence>
<feature type="compositionally biased region" description="Basic and acidic residues" evidence="10">
    <location>
        <begin position="220"/>
        <end position="238"/>
    </location>
</feature>
<dbReference type="STRING" id="151549.A0A4C1YMP4"/>
<keyword evidence="13" id="KW-1185">Reference proteome</keyword>
<proteinExistence type="inferred from homology"/>
<dbReference type="InterPro" id="IPR040218">
    <property type="entry name" value="SLC7A6OS"/>
</dbReference>
<evidence type="ECO:0000313" key="13">
    <source>
        <dbReference type="Proteomes" id="UP000299102"/>
    </source>
</evidence>
<gene>
    <name evidence="12" type="ORF">EVAR_98959_1</name>
</gene>
<reference evidence="12 13" key="1">
    <citation type="journal article" date="2019" name="Commun. Biol.">
        <title>The bagworm genome reveals a unique fibroin gene that provides high tensile strength.</title>
        <authorList>
            <person name="Kono N."/>
            <person name="Nakamura H."/>
            <person name="Ohtoshi R."/>
            <person name="Tomita M."/>
            <person name="Numata K."/>
            <person name="Arakawa K."/>
        </authorList>
    </citation>
    <scope>NUCLEOTIDE SEQUENCE [LARGE SCALE GENOMIC DNA]</scope>
</reference>
<keyword evidence="8" id="KW-0653">Protein transport</keyword>
<evidence type="ECO:0000313" key="12">
    <source>
        <dbReference type="EMBL" id="GBP77506.1"/>
    </source>
</evidence>
<accession>A0A4C1YMP4</accession>
<dbReference type="GO" id="GO:0015031">
    <property type="term" value="P:protein transport"/>
    <property type="evidence" value="ECO:0007669"/>
    <property type="project" value="UniProtKB-KW"/>
</dbReference>
<evidence type="ECO:0000256" key="5">
    <source>
        <dbReference type="ARBA" id="ARBA00017036"/>
    </source>
</evidence>
<dbReference type="EMBL" id="BGZK01001334">
    <property type="protein sequence ID" value="GBP77506.1"/>
    <property type="molecule type" value="Genomic_DNA"/>
</dbReference>
<keyword evidence="7" id="KW-0963">Cytoplasm</keyword>
<dbReference type="InterPro" id="IPR013883">
    <property type="entry name" value="TF_Iwr1_dom"/>
</dbReference>
<comment type="similarity">
    <text evidence="4">Belongs to the IWR1/SLC7A6OS family.</text>
</comment>
<comment type="function">
    <text evidence="1">Directs RNA polymerase II nuclear import.</text>
</comment>
<dbReference type="PANTHER" id="PTHR31196:SF2">
    <property type="entry name" value="RNA POLYMERASE II NUCLEAR LOCALIZATION PROTEIN SLC7A6OS-RELATED"/>
    <property type="match status" value="1"/>
</dbReference>
<evidence type="ECO:0000256" key="9">
    <source>
        <dbReference type="ARBA" id="ARBA00023242"/>
    </source>
</evidence>
<keyword evidence="9" id="KW-0539">Nucleus</keyword>
<feature type="compositionally biased region" description="Acidic residues" evidence="10">
    <location>
        <begin position="98"/>
        <end position="107"/>
    </location>
</feature>
<comment type="subcellular location">
    <subcellularLocation>
        <location evidence="3">Cytoplasm</location>
    </subcellularLocation>
    <subcellularLocation>
        <location evidence="2">Nucleus</location>
    </subcellularLocation>
</comment>
<dbReference type="OrthoDB" id="6255506at2759"/>
<evidence type="ECO:0000256" key="6">
    <source>
        <dbReference type="ARBA" id="ARBA00022448"/>
    </source>
</evidence>
<organism evidence="12 13">
    <name type="scientific">Eumeta variegata</name>
    <name type="common">Bagworm moth</name>
    <name type="synonym">Eumeta japonica</name>
    <dbReference type="NCBI Taxonomy" id="151549"/>
    <lineage>
        <taxon>Eukaryota</taxon>
        <taxon>Metazoa</taxon>
        <taxon>Ecdysozoa</taxon>
        <taxon>Arthropoda</taxon>
        <taxon>Hexapoda</taxon>
        <taxon>Insecta</taxon>
        <taxon>Pterygota</taxon>
        <taxon>Neoptera</taxon>
        <taxon>Endopterygota</taxon>
        <taxon>Lepidoptera</taxon>
        <taxon>Glossata</taxon>
        <taxon>Ditrysia</taxon>
        <taxon>Tineoidea</taxon>
        <taxon>Psychidae</taxon>
        <taxon>Oiketicinae</taxon>
        <taxon>Eumeta</taxon>
    </lineage>
</organism>
<feature type="region of interest" description="Disordered" evidence="10">
    <location>
        <begin position="204"/>
        <end position="238"/>
    </location>
</feature>
<evidence type="ECO:0000256" key="1">
    <source>
        <dbReference type="ARBA" id="ARBA00003202"/>
    </source>
</evidence>